<name>A0A1G6XHA9_NIADE</name>
<evidence type="ECO:0000313" key="3">
    <source>
        <dbReference type="Proteomes" id="UP000198757"/>
    </source>
</evidence>
<keyword evidence="3" id="KW-1185">Reference proteome</keyword>
<dbReference type="InterPro" id="IPR036388">
    <property type="entry name" value="WH-like_DNA-bd_sf"/>
</dbReference>
<feature type="domain" description="HTH marR-type" evidence="1">
    <location>
        <begin position="45"/>
        <end position="178"/>
    </location>
</feature>
<evidence type="ECO:0000259" key="1">
    <source>
        <dbReference type="PROSITE" id="PS50995"/>
    </source>
</evidence>
<dbReference type="PRINTS" id="PR00598">
    <property type="entry name" value="HTHMARR"/>
</dbReference>
<dbReference type="GO" id="GO:0003700">
    <property type="term" value="F:DNA-binding transcription factor activity"/>
    <property type="evidence" value="ECO:0007669"/>
    <property type="project" value="InterPro"/>
</dbReference>
<organism evidence="2 3">
    <name type="scientific">Niabella drilacis (strain DSM 25811 / CCM 8410 / CCUG 62505 / LMG 26954 / E90)</name>
    <dbReference type="NCBI Taxonomy" id="1285928"/>
    <lineage>
        <taxon>Bacteria</taxon>
        <taxon>Pseudomonadati</taxon>
        <taxon>Bacteroidota</taxon>
        <taxon>Chitinophagia</taxon>
        <taxon>Chitinophagales</taxon>
        <taxon>Chitinophagaceae</taxon>
        <taxon>Niabella</taxon>
    </lineage>
</organism>
<proteinExistence type="predicted"/>
<dbReference type="PANTHER" id="PTHR33164:SF43">
    <property type="entry name" value="HTH-TYPE TRANSCRIPTIONAL REPRESSOR YETL"/>
    <property type="match status" value="1"/>
</dbReference>
<dbReference type="InterPro" id="IPR000835">
    <property type="entry name" value="HTH_MarR-typ"/>
</dbReference>
<dbReference type="SUPFAM" id="SSF46785">
    <property type="entry name" value="Winged helix' DNA-binding domain"/>
    <property type="match status" value="1"/>
</dbReference>
<dbReference type="InterPro" id="IPR036390">
    <property type="entry name" value="WH_DNA-bd_sf"/>
</dbReference>
<dbReference type="STRING" id="1285928.SAMN04487894_11348"/>
<dbReference type="EMBL" id="FMZO01000013">
    <property type="protein sequence ID" value="SDD76596.1"/>
    <property type="molecule type" value="Genomic_DNA"/>
</dbReference>
<dbReference type="InterPro" id="IPR039422">
    <property type="entry name" value="MarR/SlyA-like"/>
</dbReference>
<keyword evidence="2" id="KW-0238">DNA-binding</keyword>
<dbReference type="GO" id="GO:0003677">
    <property type="term" value="F:DNA binding"/>
    <property type="evidence" value="ECO:0007669"/>
    <property type="project" value="UniProtKB-KW"/>
</dbReference>
<accession>A0A1G6XHA9</accession>
<dbReference type="PROSITE" id="PS50995">
    <property type="entry name" value="HTH_MARR_2"/>
    <property type="match status" value="1"/>
</dbReference>
<sequence length="178" mass="20472">MVKLSRKLLLYLLNPTMPLPGGNKLNMESMSIEEKINQRQFRSSYHKLALNLIYTASNLQAFLKAGFKKEDLTVQQYNILRILRGNYPDPLSTLQIRTRMMDKMSDTSRIVDRLVLKSLVTKCTNSVDNRLVDIIITPQGLEKLALLDKTEDRIAEFFSQVTTEEAENISLMLDKLHP</sequence>
<dbReference type="GO" id="GO:0006950">
    <property type="term" value="P:response to stress"/>
    <property type="evidence" value="ECO:0007669"/>
    <property type="project" value="TreeGrafter"/>
</dbReference>
<dbReference type="SMART" id="SM00347">
    <property type="entry name" value="HTH_MARR"/>
    <property type="match status" value="1"/>
</dbReference>
<evidence type="ECO:0000313" key="2">
    <source>
        <dbReference type="EMBL" id="SDD76596.1"/>
    </source>
</evidence>
<dbReference type="Gene3D" id="1.10.10.10">
    <property type="entry name" value="Winged helix-like DNA-binding domain superfamily/Winged helix DNA-binding domain"/>
    <property type="match status" value="1"/>
</dbReference>
<dbReference type="Proteomes" id="UP000198757">
    <property type="component" value="Unassembled WGS sequence"/>
</dbReference>
<reference evidence="3" key="1">
    <citation type="submission" date="2016-10" db="EMBL/GenBank/DDBJ databases">
        <authorList>
            <person name="Varghese N."/>
            <person name="Submissions S."/>
        </authorList>
    </citation>
    <scope>NUCLEOTIDE SEQUENCE [LARGE SCALE GENOMIC DNA]</scope>
    <source>
        <strain evidence="3">DSM 25811 / CCM 8410 / LMG 26954 / E90</strain>
    </source>
</reference>
<dbReference type="PANTHER" id="PTHR33164">
    <property type="entry name" value="TRANSCRIPTIONAL REGULATOR, MARR FAMILY"/>
    <property type="match status" value="1"/>
</dbReference>
<dbReference type="AlphaFoldDB" id="A0A1G6XHA9"/>
<gene>
    <name evidence="2" type="ORF">SAMN04487894_11348</name>
</gene>
<protein>
    <submittedName>
        <fullName evidence="2">DNA-binding transcriptional regulator, MarR family</fullName>
    </submittedName>
</protein>